<dbReference type="SUPFAM" id="SSF53850">
    <property type="entry name" value="Periplasmic binding protein-like II"/>
    <property type="match status" value="1"/>
</dbReference>
<reference evidence="6 7" key="1">
    <citation type="submission" date="2018-09" db="EMBL/GenBank/DDBJ databases">
        <title>Profundibacter amoris BAR1 gen. nov., sp. nov., a new member of the Roseobacter clade isolated at Lokis Castle Vent Field on the Arctic Mid-Oceanic Ridge.</title>
        <authorList>
            <person name="Le Moine Bauer S."/>
            <person name="Sjoeberg A.G."/>
            <person name="L'Haridon S."/>
            <person name="Stokke R."/>
            <person name="Roalkvam I."/>
            <person name="Steen I.H."/>
            <person name="Dahle H."/>
        </authorList>
    </citation>
    <scope>NUCLEOTIDE SEQUENCE [LARGE SCALE GENOMIC DNA]</scope>
    <source>
        <strain evidence="6 7">BAR1</strain>
    </source>
</reference>
<dbReference type="GO" id="GO:0043565">
    <property type="term" value="F:sequence-specific DNA binding"/>
    <property type="evidence" value="ECO:0007669"/>
    <property type="project" value="TreeGrafter"/>
</dbReference>
<comment type="similarity">
    <text evidence="1">Belongs to the LysR transcriptional regulatory family.</text>
</comment>
<dbReference type="OrthoDB" id="9796526at2"/>
<dbReference type="EMBL" id="CP032125">
    <property type="protein sequence ID" value="AXX97624.1"/>
    <property type="molecule type" value="Genomic_DNA"/>
</dbReference>
<dbReference type="GO" id="GO:0006351">
    <property type="term" value="P:DNA-templated transcription"/>
    <property type="evidence" value="ECO:0007669"/>
    <property type="project" value="TreeGrafter"/>
</dbReference>
<organism evidence="6 7">
    <name type="scientific">Profundibacter amoris</name>
    <dbReference type="NCBI Taxonomy" id="2171755"/>
    <lineage>
        <taxon>Bacteria</taxon>
        <taxon>Pseudomonadati</taxon>
        <taxon>Pseudomonadota</taxon>
        <taxon>Alphaproteobacteria</taxon>
        <taxon>Rhodobacterales</taxon>
        <taxon>Paracoccaceae</taxon>
        <taxon>Profundibacter</taxon>
    </lineage>
</organism>
<name>A0A347UFJ6_9RHOB</name>
<dbReference type="InterPro" id="IPR058163">
    <property type="entry name" value="LysR-type_TF_proteobact-type"/>
</dbReference>
<dbReference type="AlphaFoldDB" id="A0A347UFJ6"/>
<evidence type="ECO:0000256" key="3">
    <source>
        <dbReference type="ARBA" id="ARBA00023125"/>
    </source>
</evidence>
<dbReference type="PROSITE" id="PS50931">
    <property type="entry name" value="HTH_LYSR"/>
    <property type="match status" value="1"/>
</dbReference>
<evidence type="ECO:0000256" key="1">
    <source>
        <dbReference type="ARBA" id="ARBA00009437"/>
    </source>
</evidence>
<proteinExistence type="inferred from homology"/>
<feature type="domain" description="HTH lysR-type" evidence="5">
    <location>
        <begin position="8"/>
        <end position="65"/>
    </location>
</feature>
<keyword evidence="4" id="KW-0804">Transcription</keyword>
<dbReference type="KEGG" id="pamo:BAR1_06575"/>
<dbReference type="PANTHER" id="PTHR30537">
    <property type="entry name" value="HTH-TYPE TRANSCRIPTIONAL REGULATOR"/>
    <property type="match status" value="1"/>
</dbReference>
<dbReference type="Pfam" id="PF00126">
    <property type="entry name" value="HTH_1"/>
    <property type="match status" value="1"/>
</dbReference>
<dbReference type="Gene3D" id="3.40.190.290">
    <property type="match status" value="1"/>
</dbReference>
<protein>
    <submittedName>
        <fullName evidence="6">LysR family transcriptional regulator</fullName>
    </submittedName>
</protein>
<keyword evidence="3" id="KW-0238">DNA-binding</keyword>
<dbReference type="SUPFAM" id="SSF46785">
    <property type="entry name" value="Winged helix' DNA-binding domain"/>
    <property type="match status" value="1"/>
</dbReference>
<dbReference type="Proteomes" id="UP000261704">
    <property type="component" value="Chromosome"/>
</dbReference>
<dbReference type="Gene3D" id="1.10.10.10">
    <property type="entry name" value="Winged helix-like DNA-binding domain superfamily/Winged helix DNA-binding domain"/>
    <property type="match status" value="1"/>
</dbReference>
<dbReference type="InterPro" id="IPR036388">
    <property type="entry name" value="WH-like_DNA-bd_sf"/>
</dbReference>
<accession>A0A347UFJ6</accession>
<dbReference type="RefSeq" id="WP_118942281.1">
    <property type="nucleotide sequence ID" value="NZ_CP032125.1"/>
</dbReference>
<dbReference type="InterPro" id="IPR036390">
    <property type="entry name" value="WH_DNA-bd_sf"/>
</dbReference>
<evidence type="ECO:0000313" key="6">
    <source>
        <dbReference type="EMBL" id="AXX97624.1"/>
    </source>
</evidence>
<gene>
    <name evidence="6" type="ORF">BAR1_06575</name>
</gene>
<dbReference type="PANTHER" id="PTHR30537:SF3">
    <property type="entry name" value="TRANSCRIPTIONAL REGULATORY PROTEIN"/>
    <property type="match status" value="1"/>
</dbReference>
<dbReference type="GO" id="GO:0003700">
    <property type="term" value="F:DNA-binding transcription factor activity"/>
    <property type="evidence" value="ECO:0007669"/>
    <property type="project" value="InterPro"/>
</dbReference>
<sequence>MPFEYGKINWDDIRLFLAIAKAGGLSAAIPETGLSAPTLNRRISEFERALGVQLFERKAKGYTLTGAGQDLLEQVEPMAEHARKIGLWREGLDPRPRVRIACGYWTGVYIARNLAALQNSMDGAVRIDILSGAGFLNLSRREADLAVRNVLPSQQGLARRRIGRVDFALYAAPTYLDSHPDARTPQRAKTCDWVVPTPAAATGVSARWLSQHLERPASITCDTPHALLESACAGAGLCVLPCFVGEGDVRLQRCSETIEGLGHTQWLVSHDISRKERPIRRVAAALYDLFARDLALFMAPDTV</sequence>
<evidence type="ECO:0000256" key="2">
    <source>
        <dbReference type="ARBA" id="ARBA00023015"/>
    </source>
</evidence>
<evidence type="ECO:0000313" key="7">
    <source>
        <dbReference type="Proteomes" id="UP000261704"/>
    </source>
</evidence>
<dbReference type="InterPro" id="IPR005119">
    <property type="entry name" value="LysR_subst-bd"/>
</dbReference>
<dbReference type="Pfam" id="PF03466">
    <property type="entry name" value="LysR_substrate"/>
    <property type="match status" value="1"/>
</dbReference>
<evidence type="ECO:0000256" key="4">
    <source>
        <dbReference type="ARBA" id="ARBA00023163"/>
    </source>
</evidence>
<dbReference type="InterPro" id="IPR000847">
    <property type="entry name" value="LysR_HTH_N"/>
</dbReference>
<keyword evidence="2" id="KW-0805">Transcription regulation</keyword>
<keyword evidence="7" id="KW-1185">Reference proteome</keyword>
<evidence type="ECO:0000259" key="5">
    <source>
        <dbReference type="PROSITE" id="PS50931"/>
    </source>
</evidence>